<dbReference type="EMBL" id="MDYL01000004">
    <property type="protein sequence ID" value="OQD76365.1"/>
    <property type="molecule type" value="Genomic_DNA"/>
</dbReference>
<reference evidence="2" key="1">
    <citation type="journal article" date="2017" name="Nat. Microbiol.">
        <title>Global analysis of biosynthetic gene clusters reveals vast potential of secondary metabolite production in Penicillium species.</title>
        <authorList>
            <person name="Nielsen J.C."/>
            <person name="Grijseels S."/>
            <person name="Prigent S."/>
            <person name="Ji B."/>
            <person name="Dainat J."/>
            <person name="Nielsen K.F."/>
            <person name="Frisvad J.C."/>
            <person name="Workman M."/>
            <person name="Nielsen J."/>
        </authorList>
    </citation>
    <scope>NUCLEOTIDE SEQUENCE [LARGE SCALE GENOMIC DNA]</scope>
    <source>
        <strain evidence="2">IBT 11843</strain>
    </source>
</reference>
<dbReference type="AlphaFoldDB" id="A0A1V6PH39"/>
<sequence>MDDLALKKAIKKRTYIAEQCAQAIRALQIPQSLSSPASHACVARGIRYHPGFALELQCKYDQDRFFTRAINARRIRAMKFLICGILARFPIVSGIWKLPVKPRIEHWSLNILTLKLDSLPEVSIAEEARDNGSTAIFEMIMASPVR</sequence>
<evidence type="ECO:0000313" key="2">
    <source>
        <dbReference type="Proteomes" id="UP000191522"/>
    </source>
</evidence>
<accession>A0A1V6PH39</accession>
<comment type="caution">
    <text evidence="1">The sequence shown here is derived from an EMBL/GenBank/DDBJ whole genome shotgun (WGS) entry which is preliminary data.</text>
</comment>
<dbReference type="Proteomes" id="UP000191522">
    <property type="component" value="Unassembled WGS sequence"/>
</dbReference>
<name>A0A1V6PH39_PENDC</name>
<dbReference type="OrthoDB" id="4358311at2759"/>
<proteinExistence type="predicted"/>
<protein>
    <submittedName>
        <fullName evidence="1">Uncharacterized protein</fullName>
    </submittedName>
</protein>
<evidence type="ECO:0000313" key="1">
    <source>
        <dbReference type="EMBL" id="OQD76365.1"/>
    </source>
</evidence>
<keyword evidence="2" id="KW-1185">Reference proteome</keyword>
<organism evidence="1 2">
    <name type="scientific">Penicillium decumbens</name>
    <dbReference type="NCBI Taxonomy" id="69771"/>
    <lineage>
        <taxon>Eukaryota</taxon>
        <taxon>Fungi</taxon>
        <taxon>Dikarya</taxon>
        <taxon>Ascomycota</taxon>
        <taxon>Pezizomycotina</taxon>
        <taxon>Eurotiomycetes</taxon>
        <taxon>Eurotiomycetidae</taxon>
        <taxon>Eurotiales</taxon>
        <taxon>Aspergillaceae</taxon>
        <taxon>Penicillium</taxon>
    </lineage>
</organism>
<gene>
    <name evidence="1" type="ORF">PENDEC_c004G01741</name>
</gene>
<dbReference type="STRING" id="69771.A0A1V6PH39"/>